<dbReference type="PANTHER" id="PTHR33571">
    <property type="entry name" value="SSL8005 PROTEIN"/>
    <property type="match status" value="1"/>
</dbReference>
<dbReference type="EMBL" id="MLJW01001453">
    <property type="protein sequence ID" value="OIQ78176.1"/>
    <property type="molecule type" value="Genomic_DNA"/>
</dbReference>
<evidence type="ECO:0000256" key="5">
    <source>
        <dbReference type="ARBA" id="ARBA00022723"/>
    </source>
</evidence>
<sequence length="173" mass="18551">MVGIVSGALLRDARQRAGLSQTELARRAHVAQSVISAYESGRREPALSTLARIVAATGQRLTVGLETAEPDVRGLPDTRLGRRLRQRRAALISAAESHGASNLRVFGSVARGEDGPDSDIDLLVDLAPGTGLFGLSMLERELKEILNVDVDLSPVDSLKPRVRVDAEREAIPL</sequence>
<dbReference type="InterPro" id="IPR052038">
    <property type="entry name" value="Type-VII_TA_antitoxin"/>
</dbReference>
<evidence type="ECO:0000256" key="6">
    <source>
        <dbReference type="ARBA" id="ARBA00022741"/>
    </source>
</evidence>
<keyword evidence="5" id="KW-0479">Metal-binding</keyword>
<keyword evidence="4" id="KW-0548">Nucleotidyltransferase</keyword>
<protein>
    <submittedName>
        <fullName evidence="11">DNA-binding transcriptional repressor PuuR</fullName>
    </submittedName>
</protein>
<keyword evidence="6" id="KW-0547">Nucleotide-binding</keyword>
<comment type="cofactor">
    <cofactor evidence="1">
        <name>Mg(2+)</name>
        <dbReference type="ChEBI" id="CHEBI:18420"/>
    </cofactor>
</comment>
<keyword evidence="2" id="KW-1277">Toxin-antitoxin system</keyword>
<evidence type="ECO:0000313" key="11">
    <source>
        <dbReference type="EMBL" id="OIQ78176.1"/>
    </source>
</evidence>
<organism evidence="11">
    <name type="scientific">mine drainage metagenome</name>
    <dbReference type="NCBI Taxonomy" id="410659"/>
    <lineage>
        <taxon>unclassified sequences</taxon>
        <taxon>metagenomes</taxon>
        <taxon>ecological metagenomes</taxon>
    </lineage>
</organism>
<name>A0A1J5Q4B8_9ZZZZ</name>
<dbReference type="InterPro" id="IPR001387">
    <property type="entry name" value="Cro/C1-type_HTH"/>
</dbReference>
<dbReference type="SUPFAM" id="SSF47413">
    <property type="entry name" value="lambda repressor-like DNA-binding domains"/>
    <property type="match status" value="1"/>
</dbReference>
<accession>A0A1J5Q4B8</accession>
<dbReference type="Gene3D" id="1.10.260.40">
    <property type="entry name" value="lambda repressor-like DNA-binding domains"/>
    <property type="match status" value="1"/>
</dbReference>
<feature type="domain" description="HTH cro/C1-type" evidence="10">
    <location>
        <begin position="10"/>
        <end position="65"/>
    </location>
</feature>
<dbReference type="SUPFAM" id="SSF81301">
    <property type="entry name" value="Nucleotidyltransferase"/>
    <property type="match status" value="1"/>
</dbReference>
<keyword evidence="7" id="KW-0067">ATP-binding</keyword>
<evidence type="ECO:0000256" key="4">
    <source>
        <dbReference type="ARBA" id="ARBA00022695"/>
    </source>
</evidence>
<dbReference type="SMART" id="SM00530">
    <property type="entry name" value="HTH_XRE"/>
    <property type="match status" value="1"/>
</dbReference>
<dbReference type="GO" id="GO:0005524">
    <property type="term" value="F:ATP binding"/>
    <property type="evidence" value="ECO:0007669"/>
    <property type="project" value="UniProtKB-KW"/>
</dbReference>
<gene>
    <name evidence="11" type="ORF">GALL_401190</name>
</gene>
<keyword evidence="3" id="KW-0808">Transferase</keyword>
<dbReference type="AlphaFoldDB" id="A0A1J5Q4B8"/>
<dbReference type="Pfam" id="PF01909">
    <property type="entry name" value="NTP_transf_2"/>
    <property type="match status" value="1"/>
</dbReference>
<comment type="caution">
    <text evidence="11">The sequence shown here is derived from an EMBL/GenBank/DDBJ whole genome shotgun (WGS) entry which is preliminary data.</text>
</comment>
<evidence type="ECO:0000256" key="7">
    <source>
        <dbReference type="ARBA" id="ARBA00022840"/>
    </source>
</evidence>
<evidence type="ECO:0000259" key="10">
    <source>
        <dbReference type="PROSITE" id="PS50943"/>
    </source>
</evidence>
<proteinExistence type="inferred from homology"/>
<dbReference type="GO" id="GO:0046872">
    <property type="term" value="F:metal ion binding"/>
    <property type="evidence" value="ECO:0007669"/>
    <property type="project" value="UniProtKB-KW"/>
</dbReference>
<dbReference type="Pfam" id="PF01381">
    <property type="entry name" value="HTH_3"/>
    <property type="match status" value="1"/>
</dbReference>
<evidence type="ECO:0000256" key="1">
    <source>
        <dbReference type="ARBA" id="ARBA00001946"/>
    </source>
</evidence>
<dbReference type="PROSITE" id="PS50943">
    <property type="entry name" value="HTH_CROC1"/>
    <property type="match status" value="1"/>
</dbReference>
<reference evidence="11" key="1">
    <citation type="submission" date="2016-10" db="EMBL/GenBank/DDBJ databases">
        <title>Sequence of Gallionella enrichment culture.</title>
        <authorList>
            <person name="Poehlein A."/>
            <person name="Muehling M."/>
            <person name="Daniel R."/>
        </authorList>
    </citation>
    <scope>NUCLEOTIDE SEQUENCE</scope>
</reference>
<dbReference type="PANTHER" id="PTHR33571:SF12">
    <property type="entry name" value="BSL3053 PROTEIN"/>
    <property type="match status" value="1"/>
</dbReference>
<keyword evidence="11" id="KW-0238">DNA-binding</keyword>
<evidence type="ECO:0000256" key="8">
    <source>
        <dbReference type="ARBA" id="ARBA00022842"/>
    </source>
</evidence>
<comment type="similarity">
    <text evidence="9">Belongs to the MntA antitoxin family.</text>
</comment>
<dbReference type="GO" id="GO:0016779">
    <property type="term" value="F:nucleotidyltransferase activity"/>
    <property type="evidence" value="ECO:0007669"/>
    <property type="project" value="UniProtKB-KW"/>
</dbReference>
<evidence type="ECO:0000256" key="2">
    <source>
        <dbReference type="ARBA" id="ARBA00022649"/>
    </source>
</evidence>
<dbReference type="CDD" id="cd00093">
    <property type="entry name" value="HTH_XRE"/>
    <property type="match status" value="1"/>
</dbReference>
<evidence type="ECO:0000256" key="9">
    <source>
        <dbReference type="ARBA" id="ARBA00038276"/>
    </source>
</evidence>
<evidence type="ECO:0000256" key="3">
    <source>
        <dbReference type="ARBA" id="ARBA00022679"/>
    </source>
</evidence>
<dbReference type="InterPro" id="IPR010982">
    <property type="entry name" value="Lambda_DNA-bd_dom_sf"/>
</dbReference>
<dbReference type="CDD" id="cd05403">
    <property type="entry name" value="NT_KNTase_like"/>
    <property type="match status" value="1"/>
</dbReference>
<dbReference type="Gene3D" id="3.30.460.10">
    <property type="entry name" value="Beta Polymerase, domain 2"/>
    <property type="match status" value="1"/>
</dbReference>
<dbReference type="InterPro" id="IPR002934">
    <property type="entry name" value="Polymerase_NTP_transf_dom"/>
</dbReference>
<dbReference type="GO" id="GO:0003677">
    <property type="term" value="F:DNA binding"/>
    <property type="evidence" value="ECO:0007669"/>
    <property type="project" value="UniProtKB-KW"/>
</dbReference>
<keyword evidence="8" id="KW-0460">Magnesium</keyword>
<dbReference type="InterPro" id="IPR043519">
    <property type="entry name" value="NT_sf"/>
</dbReference>